<reference evidence="5 6" key="1">
    <citation type="journal article" date="2014" name="PLoS Genet.">
        <title>Phylogenetically driven sequencing of extremely halophilic archaea reveals strategies for static and dynamic osmo-response.</title>
        <authorList>
            <person name="Becker E.A."/>
            <person name="Seitzer P.M."/>
            <person name="Tritt A."/>
            <person name="Larsen D."/>
            <person name="Krusor M."/>
            <person name="Yao A.I."/>
            <person name="Wu D."/>
            <person name="Madern D."/>
            <person name="Eisen J.A."/>
            <person name="Darling A.E."/>
            <person name="Facciotti M.T."/>
        </authorList>
    </citation>
    <scope>NUCLEOTIDE SEQUENCE [LARGE SCALE GENOMIC DNA]</scope>
    <source>
        <strain evidence="5 6">DSM 5350</strain>
    </source>
</reference>
<proteinExistence type="inferred from homology"/>
<dbReference type="PROSITE" id="PS51186">
    <property type="entry name" value="GNAT"/>
    <property type="match status" value="1"/>
</dbReference>
<dbReference type="InterPro" id="IPR051531">
    <property type="entry name" value="N-acetyltransferase"/>
</dbReference>
<keyword evidence="1 5" id="KW-0808">Transferase</keyword>
<gene>
    <name evidence="5" type="ORF">C449_05782</name>
</gene>
<name>M0MKK5_9EURY</name>
<dbReference type="OrthoDB" id="120213at2157"/>
<keyword evidence="6" id="KW-1185">Reference proteome</keyword>
<dbReference type="STRING" id="1227455.C449_05782"/>
<comment type="caution">
    <text evidence="5">The sequence shown here is derived from an EMBL/GenBank/DDBJ whole genome shotgun (WGS) entry which is preliminary data.</text>
</comment>
<dbReference type="InterPro" id="IPR016181">
    <property type="entry name" value="Acyl_CoA_acyltransferase"/>
</dbReference>
<dbReference type="EMBL" id="AOMD01000015">
    <property type="protein sequence ID" value="EMA46191.1"/>
    <property type="molecule type" value="Genomic_DNA"/>
</dbReference>
<evidence type="ECO:0000256" key="1">
    <source>
        <dbReference type="ARBA" id="ARBA00022679"/>
    </source>
</evidence>
<dbReference type="AlphaFoldDB" id="M0MKK5"/>
<evidence type="ECO:0000256" key="3">
    <source>
        <dbReference type="ARBA" id="ARBA00038502"/>
    </source>
</evidence>
<dbReference type="PANTHER" id="PTHR43792">
    <property type="entry name" value="GNAT FAMILY, PUTATIVE (AFU_ORTHOLOGUE AFUA_3G00765)-RELATED-RELATED"/>
    <property type="match status" value="1"/>
</dbReference>
<organism evidence="5 6">
    <name type="scientific">Halococcus saccharolyticus DSM 5350</name>
    <dbReference type="NCBI Taxonomy" id="1227455"/>
    <lineage>
        <taxon>Archaea</taxon>
        <taxon>Methanobacteriati</taxon>
        <taxon>Methanobacteriota</taxon>
        <taxon>Stenosarchaea group</taxon>
        <taxon>Halobacteria</taxon>
        <taxon>Halobacteriales</taxon>
        <taxon>Halococcaceae</taxon>
        <taxon>Halococcus</taxon>
    </lineage>
</organism>
<evidence type="ECO:0000313" key="6">
    <source>
        <dbReference type="Proteomes" id="UP000011669"/>
    </source>
</evidence>
<dbReference type="GO" id="GO:0016747">
    <property type="term" value="F:acyltransferase activity, transferring groups other than amino-acyl groups"/>
    <property type="evidence" value="ECO:0007669"/>
    <property type="project" value="InterPro"/>
</dbReference>
<dbReference type="Pfam" id="PF13302">
    <property type="entry name" value="Acetyltransf_3"/>
    <property type="match status" value="1"/>
</dbReference>
<evidence type="ECO:0000313" key="5">
    <source>
        <dbReference type="EMBL" id="EMA46191.1"/>
    </source>
</evidence>
<feature type="domain" description="N-acetyltransferase" evidence="4">
    <location>
        <begin position="12"/>
        <end position="167"/>
    </location>
</feature>
<evidence type="ECO:0000256" key="2">
    <source>
        <dbReference type="ARBA" id="ARBA00023315"/>
    </source>
</evidence>
<dbReference type="InParanoid" id="M0MKK5"/>
<dbReference type="CDD" id="cd04301">
    <property type="entry name" value="NAT_SF"/>
    <property type="match status" value="1"/>
</dbReference>
<dbReference type="PATRIC" id="fig|1227455.4.peg.1178"/>
<accession>M0MKK5</accession>
<evidence type="ECO:0000259" key="4">
    <source>
        <dbReference type="PROSITE" id="PS51186"/>
    </source>
</evidence>
<comment type="similarity">
    <text evidence="3">Belongs to the acetyltransferase family. RimJ subfamily.</text>
</comment>
<sequence>MPGPAFLDGDHITLRTIEEEDLEFLQRIINDPEVWRSLGAVTPANAEQEREWFEGMTESDDISLLICDDEEPVGTIGLNDINETWGHAEVGYWVTPDAWGEGYATAATELLVGYAFDQRRLNKLVANAFDFNAGSRRVLEKVGFVEEGVRREEAFVNGEFVDIHRYGLLAREWRADD</sequence>
<protein>
    <submittedName>
        <fullName evidence="5">N-acetyltransferase GCN5</fullName>
    </submittedName>
</protein>
<dbReference type="Proteomes" id="UP000011669">
    <property type="component" value="Unassembled WGS sequence"/>
</dbReference>
<dbReference type="PANTHER" id="PTHR43792:SF8">
    <property type="entry name" value="[RIBOSOMAL PROTEIN US5]-ALANINE N-ACETYLTRANSFERASE"/>
    <property type="match status" value="1"/>
</dbReference>
<dbReference type="Gene3D" id="3.40.630.30">
    <property type="match status" value="1"/>
</dbReference>
<dbReference type="InterPro" id="IPR000182">
    <property type="entry name" value="GNAT_dom"/>
</dbReference>
<dbReference type="RefSeq" id="WP_006077015.1">
    <property type="nucleotide sequence ID" value="NZ_AOMD01000015.1"/>
</dbReference>
<dbReference type="SUPFAM" id="SSF55729">
    <property type="entry name" value="Acyl-CoA N-acyltransferases (Nat)"/>
    <property type="match status" value="1"/>
</dbReference>
<keyword evidence="2" id="KW-0012">Acyltransferase</keyword>